<protein>
    <recommendedName>
        <fullName evidence="2">Orc1-like AAA ATPase domain-containing protein</fullName>
    </recommendedName>
</protein>
<name>A0A3B0UMI8_9ZZZZ</name>
<proteinExistence type="predicted"/>
<gene>
    <name evidence="1" type="ORF">MNBD_CHLOROFLEXI01-1020</name>
</gene>
<organism evidence="1">
    <name type="scientific">hydrothermal vent metagenome</name>
    <dbReference type="NCBI Taxonomy" id="652676"/>
    <lineage>
        <taxon>unclassified sequences</taxon>
        <taxon>metagenomes</taxon>
        <taxon>ecological metagenomes</taxon>
    </lineage>
</organism>
<dbReference type="AlphaFoldDB" id="A0A3B0UMI8"/>
<accession>A0A3B0UMI8</accession>
<reference evidence="1" key="1">
    <citation type="submission" date="2018-06" db="EMBL/GenBank/DDBJ databases">
        <authorList>
            <person name="Zhirakovskaya E."/>
        </authorList>
    </citation>
    <scope>NUCLEOTIDE SEQUENCE</scope>
</reference>
<evidence type="ECO:0008006" key="2">
    <source>
        <dbReference type="Google" id="ProtNLM"/>
    </source>
</evidence>
<sequence>MAYKSVANFQKEQTLFTQFVNSHDEPNILLFQGESGSGKSHFIEHCLNTTSEKEKTSPMPSLLLKLKNGGDSISTLFTRMGSRQGWDKLPRFTRTVANLLESPASVDDPIWQMGMHRHLRDIGKISDLASRLTRYQLLSDAWFADSMQFETPFLLAIDAYETAS</sequence>
<feature type="non-terminal residue" evidence="1">
    <location>
        <position position="164"/>
    </location>
</feature>
<evidence type="ECO:0000313" key="1">
    <source>
        <dbReference type="EMBL" id="VAW31988.1"/>
    </source>
</evidence>
<dbReference type="Gene3D" id="3.40.50.300">
    <property type="entry name" value="P-loop containing nucleotide triphosphate hydrolases"/>
    <property type="match status" value="1"/>
</dbReference>
<dbReference type="InterPro" id="IPR027417">
    <property type="entry name" value="P-loop_NTPase"/>
</dbReference>
<dbReference type="EMBL" id="UOEU01000309">
    <property type="protein sequence ID" value="VAW31988.1"/>
    <property type="molecule type" value="Genomic_DNA"/>
</dbReference>